<comment type="caution">
    <text evidence="2">The sequence shown here is derived from an EMBL/GenBank/DDBJ whole genome shotgun (WGS) entry which is preliminary data.</text>
</comment>
<dbReference type="AlphaFoldDB" id="A0AAD7ZHD7"/>
<keyword evidence="1" id="KW-0472">Membrane</keyword>
<accession>A0AAD7ZHD7</accession>
<proteinExistence type="predicted"/>
<sequence length="159" mass="17888">RFRNVGMWILFSIVNLISVGNNIMSCPSYALISVYNSHLTLSRGSCMASGKIMEVDVQLLLVTMIVVLGRMFERIRQGTHLCLHPANKTTLSNSPSPLPIGLLSTYDRSIIVNSFQLSKRCRCLYLLIRASVWHRIYLYVVLLTNLLQSTLGMIRVLSG</sequence>
<reference evidence="2" key="2">
    <citation type="submission" date="2023-05" db="EMBL/GenBank/DDBJ databases">
        <authorList>
            <person name="Fouks B."/>
        </authorList>
    </citation>
    <scope>NUCLEOTIDE SEQUENCE</scope>
    <source>
        <strain evidence="2">Stay&amp;Tobe</strain>
        <tissue evidence="2">Testes</tissue>
    </source>
</reference>
<keyword evidence="1" id="KW-1133">Transmembrane helix</keyword>
<evidence type="ECO:0000313" key="2">
    <source>
        <dbReference type="EMBL" id="KAJ9580380.1"/>
    </source>
</evidence>
<protein>
    <submittedName>
        <fullName evidence="2">Uncharacterized protein</fullName>
    </submittedName>
</protein>
<keyword evidence="1" id="KW-0812">Transmembrane</keyword>
<feature type="transmembrane region" description="Helical" evidence="1">
    <location>
        <begin position="52"/>
        <end position="72"/>
    </location>
</feature>
<dbReference type="Proteomes" id="UP001233999">
    <property type="component" value="Unassembled WGS sequence"/>
</dbReference>
<feature type="transmembrane region" description="Helical" evidence="1">
    <location>
        <begin position="7"/>
        <end position="32"/>
    </location>
</feature>
<name>A0AAD7ZHD7_DIPPU</name>
<feature type="non-terminal residue" evidence="2">
    <location>
        <position position="159"/>
    </location>
</feature>
<keyword evidence="3" id="KW-1185">Reference proteome</keyword>
<gene>
    <name evidence="2" type="ORF">L9F63_003956</name>
</gene>
<organism evidence="2 3">
    <name type="scientific">Diploptera punctata</name>
    <name type="common">Pacific beetle cockroach</name>
    <dbReference type="NCBI Taxonomy" id="6984"/>
    <lineage>
        <taxon>Eukaryota</taxon>
        <taxon>Metazoa</taxon>
        <taxon>Ecdysozoa</taxon>
        <taxon>Arthropoda</taxon>
        <taxon>Hexapoda</taxon>
        <taxon>Insecta</taxon>
        <taxon>Pterygota</taxon>
        <taxon>Neoptera</taxon>
        <taxon>Polyneoptera</taxon>
        <taxon>Dictyoptera</taxon>
        <taxon>Blattodea</taxon>
        <taxon>Blaberoidea</taxon>
        <taxon>Blaberidae</taxon>
        <taxon>Diplopterinae</taxon>
        <taxon>Diploptera</taxon>
    </lineage>
</organism>
<evidence type="ECO:0000313" key="3">
    <source>
        <dbReference type="Proteomes" id="UP001233999"/>
    </source>
</evidence>
<dbReference type="EMBL" id="JASPKZ010008343">
    <property type="protein sequence ID" value="KAJ9580380.1"/>
    <property type="molecule type" value="Genomic_DNA"/>
</dbReference>
<reference evidence="2" key="1">
    <citation type="journal article" date="2023" name="IScience">
        <title>Live-bearing cockroach genome reveals convergent evolutionary mechanisms linked to viviparity in insects and beyond.</title>
        <authorList>
            <person name="Fouks B."/>
            <person name="Harrison M.C."/>
            <person name="Mikhailova A.A."/>
            <person name="Marchal E."/>
            <person name="English S."/>
            <person name="Carruthers M."/>
            <person name="Jennings E.C."/>
            <person name="Chiamaka E.L."/>
            <person name="Frigard R.A."/>
            <person name="Pippel M."/>
            <person name="Attardo G.M."/>
            <person name="Benoit J.B."/>
            <person name="Bornberg-Bauer E."/>
            <person name="Tobe S.S."/>
        </authorList>
    </citation>
    <scope>NUCLEOTIDE SEQUENCE</scope>
    <source>
        <strain evidence="2">Stay&amp;Tobe</strain>
    </source>
</reference>
<feature type="transmembrane region" description="Helical" evidence="1">
    <location>
        <begin position="136"/>
        <end position="157"/>
    </location>
</feature>
<feature type="non-terminal residue" evidence="2">
    <location>
        <position position="1"/>
    </location>
</feature>
<evidence type="ECO:0000256" key="1">
    <source>
        <dbReference type="SAM" id="Phobius"/>
    </source>
</evidence>